<sequence>MPVAGGLRVCAFPVNHPGGAYGFRIDAAGCAVCYVTDHEHGSPLDDALVANIQDADMVIYDSTYTEEEMDGHRGWGHSTWEAGVELANRASVPLLWLAHHHPERDDASLDALQSAANVSAFPRSRFVHTGAACTLSLV</sequence>
<evidence type="ECO:0000259" key="1">
    <source>
        <dbReference type="Pfam" id="PF12706"/>
    </source>
</evidence>
<keyword evidence="3" id="KW-1185">Reference proteome</keyword>
<name>A0A4D7C5S3_9SPHN</name>
<gene>
    <name evidence="2" type="ORF">E6W36_03575</name>
</gene>
<proteinExistence type="predicted"/>
<protein>
    <recommendedName>
        <fullName evidence="1">Metallo-beta-lactamase domain-containing protein</fullName>
    </recommendedName>
</protein>
<dbReference type="Gene3D" id="3.60.15.10">
    <property type="entry name" value="Ribonuclease Z/Hydroxyacylglutathione hydrolase-like"/>
    <property type="match status" value="1"/>
</dbReference>
<dbReference type="SUPFAM" id="SSF56281">
    <property type="entry name" value="Metallo-hydrolase/oxidoreductase"/>
    <property type="match status" value="1"/>
</dbReference>
<evidence type="ECO:0000313" key="2">
    <source>
        <dbReference type="EMBL" id="QCI78995.1"/>
    </source>
</evidence>
<feature type="domain" description="Metallo-beta-lactamase" evidence="1">
    <location>
        <begin position="5"/>
        <end position="100"/>
    </location>
</feature>
<dbReference type="EMBL" id="CP039704">
    <property type="protein sequence ID" value="QCI78995.1"/>
    <property type="molecule type" value="Genomic_DNA"/>
</dbReference>
<dbReference type="Pfam" id="PF12706">
    <property type="entry name" value="Lactamase_B_2"/>
    <property type="match status" value="1"/>
</dbReference>
<evidence type="ECO:0000313" key="3">
    <source>
        <dbReference type="Proteomes" id="UP000298714"/>
    </source>
</evidence>
<dbReference type="KEGG" id="hgn:E6W36_03575"/>
<organism evidence="2 3">
    <name type="scientific">Hankyongella ginsenosidimutans</name>
    <dbReference type="NCBI Taxonomy" id="1763828"/>
    <lineage>
        <taxon>Bacteria</taxon>
        <taxon>Pseudomonadati</taxon>
        <taxon>Pseudomonadota</taxon>
        <taxon>Alphaproteobacteria</taxon>
        <taxon>Sphingomonadales</taxon>
        <taxon>Sphingomonadaceae</taxon>
        <taxon>Hankyongella</taxon>
    </lineage>
</organism>
<dbReference type="InterPro" id="IPR036866">
    <property type="entry name" value="RibonucZ/Hydroxyglut_hydro"/>
</dbReference>
<dbReference type="AlphaFoldDB" id="A0A4D7C5S3"/>
<accession>A0A4D7C5S3</accession>
<reference evidence="3" key="1">
    <citation type="submission" date="2019-04" db="EMBL/GenBank/DDBJ databases">
        <title>Complete genome sequence of Sphingomonas sp. W1-2-3.</title>
        <authorList>
            <person name="Im W.T."/>
        </authorList>
    </citation>
    <scope>NUCLEOTIDE SEQUENCE [LARGE SCALE GENOMIC DNA]</scope>
    <source>
        <strain evidence="3">W1-2-3</strain>
    </source>
</reference>
<dbReference type="Proteomes" id="UP000298714">
    <property type="component" value="Chromosome"/>
</dbReference>
<dbReference type="InterPro" id="IPR001279">
    <property type="entry name" value="Metallo-B-lactamas"/>
</dbReference>